<dbReference type="SUPFAM" id="SSF56029">
    <property type="entry name" value="Monooxygenase (hydroxylase) regulatory protein"/>
    <property type="match status" value="1"/>
</dbReference>
<dbReference type="InterPro" id="IPR003454">
    <property type="entry name" value="MOase_MmoB_DmpM"/>
</dbReference>
<gene>
    <name evidence="3" type="ORF">Psuf_068240</name>
</gene>
<evidence type="ECO:0000313" key="4">
    <source>
        <dbReference type="Proteomes" id="UP000503011"/>
    </source>
</evidence>
<keyword evidence="4" id="KW-1185">Reference proteome</keyword>
<dbReference type="Gene3D" id="3.90.56.10">
    <property type="entry name" value="Monooxygenase component MmoB/DmpM"/>
    <property type="match status" value="1"/>
</dbReference>
<reference evidence="3 4" key="2">
    <citation type="submission" date="2020-03" db="EMBL/GenBank/DDBJ databases">
        <authorList>
            <person name="Ichikawa N."/>
            <person name="Kimura A."/>
            <person name="Kitahashi Y."/>
            <person name="Uohara A."/>
        </authorList>
    </citation>
    <scope>NUCLEOTIDE SEQUENCE [LARGE SCALE GENOMIC DNA]</scope>
    <source>
        <strain evidence="3 4">NBRC 105367</strain>
    </source>
</reference>
<evidence type="ECO:0000256" key="1">
    <source>
        <dbReference type="ARBA" id="ARBA00006313"/>
    </source>
</evidence>
<dbReference type="AlphaFoldDB" id="A0A6F8YUJ6"/>
<evidence type="ECO:0000313" key="3">
    <source>
        <dbReference type="EMBL" id="BCB89511.1"/>
    </source>
</evidence>
<dbReference type="Pfam" id="PF02406">
    <property type="entry name" value="MmoB_DmpM"/>
    <property type="match status" value="1"/>
</dbReference>
<dbReference type="Proteomes" id="UP000503011">
    <property type="component" value="Chromosome"/>
</dbReference>
<dbReference type="GO" id="GO:0004497">
    <property type="term" value="F:monooxygenase activity"/>
    <property type="evidence" value="ECO:0007669"/>
    <property type="project" value="InterPro"/>
</dbReference>
<dbReference type="EMBL" id="AP022871">
    <property type="protein sequence ID" value="BCB89511.1"/>
    <property type="molecule type" value="Genomic_DNA"/>
</dbReference>
<comment type="similarity">
    <text evidence="1">Belongs to the TmoD/XamoD family.</text>
</comment>
<reference evidence="3 4" key="1">
    <citation type="submission" date="2020-03" db="EMBL/GenBank/DDBJ databases">
        <title>Whole genome shotgun sequence of Phytohabitans suffuscus NBRC 105367.</title>
        <authorList>
            <person name="Komaki H."/>
            <person name="Tamura T."/>
        </authorList>
    </citation>
    <scope>NUCLEOTIDE SEQUENCE [LARGE SCALE GENOMIC DNA]</scope>
    <source>
        <strain evidence="3 4">NBRC 105367</strain>
    </source>
</reference>
<evidence type="ECO:0008006" key="5">
    <source>
        <dbReference type="Google" id="ProtNLM"/>
    </source>
</evidence>
<sequence length="118" mass="13014">MSGSREATGLDHDGGRAPSDGARQAQRVRTVGVDLQEAGEDARGVVVAVERDNPGATVTQLPGLVRIQVPGRLVIRRASVEEQLGREWETHEFQLAIVSYHGHIAEWDEDEIVIQWDH</sequence>
<evidence type="ECO:0000256" key="2">
    <source>
        <dbReference type="SAM" id="MobiDB-lite"/>
    </source>
</evidence>
<name>A0A6F8YUJ6_9ACTN</name>
<protein>
    <recommendedName>
        <fullName evidence="5">Monooxygenase</fullName>
    </recommendedName>
</protein>
<dbReference type="KEGG" id="psuu:Psuf_068240"/>
<accession>A0A6F8YUJ6</accession>
<feature type="region of interest" description="Disordered" evidence="2">
    <location>
        <begin position="1"/>
        <end position="26"/>
    </location>
</feature>
<organism evidence="3 4">
    <name type="scientific">Phytohabitans suffuscus</name>
    <dbReference type="NCBI Taxonomy" id="624315"/>
    <lineage>
        <taxon>Bacteria</taxon>
        <taxon>Bacillati</taxon>
        <taxon>Actinomycetota</taxon>
        <taxon>Actinomycetes</taxon>
        <taxon>Micromonosporales</taxon>
        <taxon>Micromonosporaceae</taxon>
    </lineage>
</organism>
<proteinExistence type="inferred from homology"/>
<dbReference type="RefSeq" id="WP_173161416.1">
    <property type="nucleotide sequence ID" value="NZ_AP022871.1"/>
</dbReference>
<dbReference type="InterPro" id="IPR036889">
    <property type="entry name" value="mOase_MmoB_DmpM_sf"/>
</dbReference>